<organism evidence="5 6">
    <name type="scientific">Conoideocrella luteorostrata</name>
    <dbReference type="NCBI Taxonomy" id="1105319"/>
    <lineage>
        <taxon>Eukaryota</taxon>
        <taxon>Fungi</taxon>
        <taxon>Dikarya</taxon>
        <taxon>Ascomycota</taxon>
        <taxon>Pezizomycotina</taxon>
        <taxon>Sordariomycetes</taxon>
        <taxon>Hypocreomycetidae</taxon>
        <taxon>Hypocreales</taxon>
        <taxon>Clavicipitaceae</taxon>
        <taxon>Conoideocrella</taxon>
    </lineage>
</organism>
<feature type="compositionally biased region" description="Acidic residues" evidence="4">
    <location>
        <begin position="657"/>
        <end position="667"/>
    </location>
</feature>
<evidence type="ECO:0000256" key="2">
    <source>
        <dbReference type="ARBA" id="ARBA00023163"/>
    </source>
</evidence>
<comment type="caution">
    <text evidence="5">The sequence shown here is derived from an EMBL/GenBank/DDBJ whole genome shotgun (WGS) entry which is preliminary data.</text>
</comment>
<dbReference type="PANTHER" id="PTHR15052:SF2">
    <property type="entry name" value="GENERAL TRANSCRIPTION FACTOR 3C POLYPEPTIDE 2"/>
    <property type="match status" value="1"/>
</dbReference>
<evidence type="ECO:0000256" key="4">
    <source>
        <dbReference type="SAM" id="MobiDB-lite"/>
    </source>
</evidence>
<dbReference type="Proteomes" id="UP001251528">
    <property type="component" value="Unassembled WGS sequence"/>
</dbReference>
<dbReference type="EMBL" id="JASWJB010000035">
    <property type="protein sequence ID" value="KAK2608590.1"/>
    <property type="molecule type" value="Genomic_DNA"/>
</dbReference>
<dbReference type="AlphaFoldDB" id="A0AAJ0CX69"/>
<dbReference type="SUPFAM" id="SSF50978">
    <property type="entry name" value="WD40 repeat-like"/>
    <property type="match status" value="1"/>
</dbReference>
<keyword evidence="3" id="KW-0539">Nucleus</keyword>
<evidence type="ECO:0000313" key="5">
    <source>
        <dbReference type="EMBL" id="KAK2608590.1"/>
    </source>
</evidence>
<feature type="compositionally biased region" description="Basic residues" evidence="4">
    <location>
        <begin position="90"/>
        <end position="103"/>
    </location>
</feature>
<evidence type="ECO:0000313" key="6">
    <source>
        <dbReference type="Proteomes" id="UP001251528"/>
    </source>
</evidence>
<evidence type="ECO:0000256" key="3">
    <source>
        <dbReference type="ARBA" id="ARBA00023242"/>
    </source>
</evidence>
<protein>
    <recommendedName>
        <fullName evidence="7">WD40 repeat-like protein</fullName>
    </recommendedName>
</protein>
<keyword evidence="6" id="KW-1185">Reference proteome</keyword>
<comment type="subcellular location">
    <subcellularLocation>
        <location evidence="1">Nucleus</location>
    </subcellularLocation>
</comment>
<feature type="compositionally biased region" description="Polar residues" evidence="4">
    <location>
        <begin position="8"/>
        <end position="20"/>
    </location>
</feature>
<feature type="compositionally biased region" description="Acidic residues" evidence="4">
    <location>
        <begin position="59"/>
        <end position="70"/>
    </location>
</feature>
<gene>
    <name evidence="5" type="ORF">QQS21_002816</name>
</gene>
<sequence length="721" mass="80385">MRTRTSNRTKNYTPQKYDFESSSDSEPDNAAPSQKATARQRRRAVSSENSDDASAVSSPDDEDFSQEEEAPSSPASDDRPADTTTPIRRERVKKGKAPPKVKSRGYLEVESVTTDTPLKGYSGPYDRTMRGQPLINAWYGPRLENIRLAQRLLDRWAGWPVLPPKYTPPEKGLSDTAPWAGDFFKKEAQFAERWSTRKMTAADGFATPTTYTALFDDERRPYEQPRLGLRLLMGPLDVQKELVLHPGDSYSLSQSWLPYEDDTSEKKIPTGWILDAGGIVTGMDWCPKRDGVQLLALAVIPHSDQESFDYETEHQKPDFQKHGTVQVWACEGQQVGGVLRPSPQAPQLRKTVCLDFGRAKRVRWCPVPMSRGYSTIHYLAVLCGDGQVCIISNDEREDGSFDHILRGEASFKLENEASVKATAIAWATFNRLVVGYSDGSIALWSVYPQFMVSRHPVHHSLIVDIATGYPSQPFLVASTPIGGTTKLVDLSRPTYETTEVQTNAVSWQTNMLAYSDHSQGFFSVYPSANALNTLIGFMHQSFFPVVRRVFVGESYSSSLAVGRTHPFLLIGTTDGSLWCLNPQIELFHSRREATTRLRLFQHEHRPKELFTQDSPAAERGASRIIHGFAIEKGRSAKGEVRVPLSKKPKRPKKSDVDVAEGNEDDEVGGVMDPTRGIVYEPLSRITTVEWNPNEEYGCWAAAAMASGLVRVMDLGLDNSPG</sequence>
<reference evidence="5" key="1">
    <citation type="submission" date="2023-06" db="EMBL/GenBank/DDBJ databases">
        <title>Conoideocrella luteorostrata (Hypocreales: Clavicipitaceae), a potential biocontrol fungus for elongate hemlock scale in United States Christmas tree production areas.</title>
        <authorList>
            <person name="Barrett H."/>
            <person name="Lovett B."/>
            <person name="Macias A.M."/>
            <person name="Stajich J.E."/>
            <person name="Kasson M.T."/>
        </authorList>
    </citation>
    <scope>NUCLEOTIDE SEQUENCE</scope>
    <source>
        <strain evidence="5">ARSEF 14590</strain>
    </source>
</reference>
<dbReference type="GO" id="GO:0000127">
    <property type="term" value="C:transcription factor TFIIIC complex"/>
    <property type="evidence" value="ECO:0007669"/>
    <property type="project" value="TreeGrafter"/>
</dbReference>
<dbReference type="GO" id="GO:0006383">
    <property type="term" value="P:transcription by RNA polymerase III"/>
    <property type="evidence" value="ECO:0007669"/>
    <property type="project" value="TreeGrafter"/>
</dbReference>
<dbReference type="InterPro" id="IPR015943">
    <property type="entry name" value="WD40/YVTN_repeat-like_dom_sf"/>
</dbReference>
<dbReference type="PANTHER" id="PTHR15052">
    <property type="entry name" value="RNA POLYMERASE III TRANSCRIPTION INITIATION FACTOR COMPLEX SUBUNIT"/>
    <property type="match status" value="1"/>
</dbReference>
<evidence type="ECO:0008006" key="7">
    <source>
        <dbReference type="Google" id="ProtNLM"/>
    </source>
</evidence>
<dbReference type="InterPro" id="IPR052416">
    <property type="entry name" value="GTF3C_component"/>
</dbReference>
<dbReference type="GO" id="GO:0005634">
    <property type="term" value="C:nucleus"/>
    <property type="evidence" value="ECO:0007669"/>
    <property type="project" value="UniProtKB-SubCell"/>
</dbReference>
<feature type="region of interest" description="Disordered" evidence="4">
    <location>
        <begin position="639"/>
        <end position="672"/>
    </location>
</feature>
<accession>A0AAJ0CX69</accession>
<proteinExistence type="predicted"/>
<name>A0AAJ0CX69_9HYPO</name>
<dbReference type="Gene3D" id="2.130.10.10">
    <property type="entry name" value="YVTN repeat-like/Quinoprotein amine dehydrogenase"/>
    <property type="match status" value="1"/>
</dbReference>
<keyword evidence="2" id="KW-0804">Transcription</keyword>
<dbReference type="InterPro" id="IPR036322">
    <property type="entry name" value="WD40_repeat_dom_sf"/>
</dbReference>
<feature type="region of interest" description="Disordered" evidence="4">
    <location>
        <begin position="1"/>
        <end position="108"/>
    </location>
</feature>
<evidence type="ECO:0000256" key="1">
    <source>
        <dbReference type="ARBA" id="ARBA00004123"/>
    </source>
</evidence>